<organism evidence="3 4">
    <name type="scientific">Enterococcus diestrammenae</name>
    <dbReference type="NCBI Taxonomy" id="1155073"/>
    <lineage>
        <taxon>Bacteria</taxon>
        <taxon>Bacillati</taxon>
        <taxon>Bacillota</taxon>
        <taxon>Bacilli</taxon>
        <taxon>Lactobacillales</taxon>
        <taxon>Enterococcaceae</taxon>
        <taxon>Enterococcus</taxon>
    </lineage>
</organism>
<dbReference type="InterPro" id="IPR008988">
    <property type="entry name" value="Transcriptional_repressor_C"/>
</dbReference>
<evidence type="ECO:0000259" key="2">
    <source>
        <dbReference type="SMART" id="SM00899"/>
    </source>
</evidence>
<comment type="caution">
    <text evidence="3">The sequence shown here is derived from an EMBL/GenBank/DDBJ whole genome shotgun (WGS) entry which is preliminary data.</text>
</comment>
<gene>
    <name evidence="3" type="ORF">BAU18_002455</name>
</gene>
<accession>A0ABV0F6E3</accession>
<dbReference type="RefSeq" id="WP_161870151.1">
    <property type="nucleotide sequence ID" value="NZ_JBMRGR010000001.1"/>
</dbReference>
<dbReference type="Gene3D" id="2.30.30.90">
    <property type="match status" value="2"/>
</dbReference>
<protein>
    <submittedName>
        <fullName evidence="3">Ferrous iron transporter A</fullName>
    </submittedName>
</protein>
<dbReference type="PANTHER" id="PTHR42954:SF2">
    <property type="entry name" value="FE(2+) TRANSPORT PROTEIN A"/>
    <property type="match status" value="1"/>
</dbReference>
<evidence type="ECO:0000313" key="3">
    <source>
        <dbReference type="EMBL" id="MEO1782839.1"/>
    </source>
</evidence>
<feature type="domain" description="Ferrous iron transporter FeoA-like" evidence="2">
    <location>
        <begin position="80"/>
        <end position="152"/>
    </location>
</feature>
<keyword evidence="1" id="KW-0408">Iron</keyword>
<keyword evidence="4" id="KW-1185">Reference proteome</keyword>
<sequence>MGKLIDVTPHQTYQVTGVPEQPEIKKHLQDLGLIVGSEVILLKTQSKSGIVLLHNNRIALDYSILEEIQVKPAGISKEILSLDQLSVGDTGQVVLIFGEGAIKRRLMDMGLTKRVAVTVKKLAPLGDPIELSLRGYALSLRKSEAEYILVEREVTN</sequence>
<reference evidence="3 4" key="2">
    <citation type="submission" date="2024-02" db="EMBL/GenBank/DDBJ databases">
        <title>The Genome Sequence of Enterococcus diestrammenae JM9A.</title>
        <authorList>
            <person name="Earl A."/>
            <person name="Manson A."/>
            <person name="Gilmore M."/>
            <person name="Sanders J."/>
            <person name="Shea T."/>
            <person name="Howe W."/>
            <person name="Livny J."/>
            <person name="Cuomo C."/>
            <person name="Neafsey D."/>
            <person name="Birren B."/>
        </authorList>
    </citation>
    <scope>NUCLEOTIDE SEQUENCE [LARGE SCALE GENOMIC DNA]</scope>
    <source>
        <strain evidence="3 4">JM9A</strain>
    </source>
</reference>
<dbReference type="EMBL" id="MAEI02000001">
    <property type="protein sequence ID" value="MEO1782839.1"/>
    <property type="molecule type" value="Genomic_DNA"/>
</dbReference>
<dbReference type="InterPro" id="IPR038157">
    <property type="entry name" value="FeoA_core_dom"/>
</dbReference>
<dbReference type="Pfam" id="PF04023">
    <property type="entry name" value="FeoA"/>
    <property type="match status" value="2"/>
</dbReference>
<evidence type="ECO:0000256" key="1">
    <source>
        <dbReference type="ARBA" id="ARBA00023004"/>
    </source>
</evidence>
<reference evidence="4" key="1">
    <citation type="submission" date="2016-06" db="EMBL/GenBank/DDBJ databases">
        <title>Four novel species of enterococci isolated from chicken manure.</title>
        <authorList>
            <person name="Van Tyne D."/>
        </authorList>
    </citation>
    <scope>NUCLEOTIDE SEQUENCE [LARGE SCALE GENOMIC DNA]</scope>
    <source>
        <strain evidence="4">JM9A</strain>
    </source>
</reference>
<evidence type="ECO:0000313" key="4">
    <source>
        <dbReference type="Proteomes" id="UP001429357"/>
    </source>
</evidence>
<feature type="domain" description="Ferrous iron transporter FeoA-like" evidence="2">
    <location>
        <begin position="2"/>
        <end position="72"/>
    </location>
</feature>
<dbReference type="InterPro" id="IPR007167">
    <property type="entry name" value="Fe-transptr_FeoA-like"/>
</dbReference>
<dbReference type="SUPFAM" id="SSF50037">
    <property type="entry name" value="C-terminal domain of transcriptional repressors"/>
    <property type="match status" value="2"/>
</dbReference>
<dbReference type="SMART" id="SM00899">
    <property type="entry name" value="FeoA"/>
    <property type="match status" value="2"/>
</dbReference>
<dbReference type="PANTHER" id="PTHR42954">
    <property type="entry name" value="FE(2+) TRANSPORT PROTEIN A"/>
    <property type="match status" value="1"/>
</dbReference>
<dbReference type="InterPro" id="IPR052713">
    <property type="entry name" value="FeoA"/>
</dbReference>
<dbReference type="Proteomes" id="UP001429357">
    <property type="component" value="Unassembled WGS sequence"/>
</dbReference>
<proteinExistence type="predicted"/>
<name>A0ABV0F6E3_9ENTE</name>